<protein>
    <submittedName>
        <fullName evidence="11">Nitrogen fixation protein FixI</fullName>
    </submittedName>
</protein>
<evidence type="ECO:0000256" key="9">
    <source>
        <dbReference type="SAM" id="MobiDB-lite"/>
    </source>
</evidence>
<feature type="transmembrane region" description="Helical" evidence="8">
    <location>
        <begin position="677"/>
        <end position="693"/>
    </location>
</feature>
<dbReference type="Proteomes" id="UP001317629">
    <property type="component" value="Chromosome"/>
</dbReference>
<comment type="similarity">
    <text evidence="2 8">Belongs to the cation transport ATPase (P-type) (TC 3.A.3) family. Type IB subfamily.</text>
</comment>
<reference evidence="11 12" key="1">
    <citation type="journal article" date="2023" name="Int. J. Syst. Evol. Microbiol.">
        <title>Methylocystis iwaonis sp. nov., a type II methane-oxidizing bacterium from surface soil of a rice paddy field in Japan, and emended description of the genus Methylocystis (ex Whittenbury et al. 1970) Bowman et al. 1993.</title>
        <authorList>
            <person name="Kaise H."/>
            <person name="Sawadogo J.B."/>
            <person name="Alam M.S."/>
            <person name="Ueno C."/>
            <person name="Dianou D."/>
            <person name="Shinjo R."/>
            <person name="Asakawa S."/>
        </authorList>
    </citation>
    <scope>NUCLEOTIDE SEQUENCE [LARGE SCALE GENOMIC DNA]</scope>
    <source>
        <strain evidence="11 12">SS37A-Re</strain>
    </source>
</reference>
<dbReference type="InterPro" id="IPR018303">
    <property type="entry name" value="ATPase_P-typ_P_site"/>
</dbReference>
<dbReference type="NCBIfam" id="TIGR01494">
    <property type="entry name" value="ATPase_P-type"/>
    <property type="match status" value="1"/>
</dbReference>
<dbReference type="PRINTS" id="PR00941">
    <property type="entry name" value="CDATPASE"/>
</dbReference>
<dbReference type="SUPFAM" id="SSF55008">
    <property type="entry name" value="HMA, heavy metal-associated domain"/>
    <property type="match status" value="1"/>
</dbReference>
<dbReference type="InterPro" id="IPR008250">
    <property type="entry name" value="ATPase_P-typ_transduc_dom_A_sf"/>
</dbReference>
<dbReference type="InterPro" id="IPR059000">
    <property type="entry name" value="ATPase_P-type_domA"/>
</dbReference>
<dbReference type="PANTHER" id="PTHR46594">
    <property type="entry name" value="P-TYPE CATION-TRANSPORTING ATPASE"/>
    <property type="match status" value="1"/>
</dbReference>
<evidence type="ECO:0000256" key="4">
    <source>
        <dbReference type="ARBA" id="ARBA00022723"/>
    </source>
</evidence>
<evidence type="ECO:0000256" key="6">
    <source>
        <dbReference type="ARBA" id="ARBA00022989"/>
    </source>
</evidence>
<feature type="region of interest" description="Disordered" evidence="9">
    <location>
        <begin position="721"/>
        <end position="763"/>
    </location>
</feature>
<name>A0ABM8EBF2_9HYPH</name>
<keyword evidence="8" id="KW-0067">ATP-binding</keyword>
<dbReference type="SUPFAM" id="SSF81653">
    <property type="entry name" value="Calcium ATPase, transduction domain A"/>
    <property type="match status" value="1"/>
</dbReference>
<sequence length="763" mass="81050">MTAAFDLDSLVTRSENGARRFEAAIDGMTCAACIGEIEHGLSDLPGLDHARVNYGNRRLALEWRGDSFDLAAAFERLRRMGYTLHPFELAQSEREEIETSRFLLRCLAIAGFAAMNIMLLSVGVWVGGDIDPATRDLFHGVSALIALPAAAFAGQPFFKSAFGALRAGRLNMDVPISLGVLLALGMSVYETLTHAEHAYFDSATMLLSFLLLGRFLDHAMRRKTRAVAANLAALRAPLACRLSSDGAETLVPLAKIAAGDIVRVKPGERLPVDGVIETGASQLDESLITGETKQRAVLSGDQVYAGSMNYDGALTIRVEAGNGETLLDDIERLLEKATNARSRYRRLADRVSRLYAPMVHLAALSTALFWMWHGASLHHALITAICVLIITCPCALALAVPAVQVVASGALFRAGVLLNSADAIERLAEADTIVFDKTGTLTTPEPRVVNAREIDAGVIDLAARLARASSHPLARAVAQERPRATALDAREDHGQGVCAMVAGVEARLGSPHFCGLDHEAARLDALDGDVSLVAFRHGDAQALFQIRQVLRSDAVEAITALKERGVAIEILSGDRVEAVEKIARALGVSTWSGALKPAGKVARLEALRAEGRKVLMVGDGLNDAPALASAYVSISPIDATQITQAAADAVFLGERLAPVLTALEVARRARALMRENLALSVIYNVLAVPLAMAGLLTPLIAAAAMSGSSILVTLNALRAGAGGERSPSPQAPPLHLSPASREREQDVASADAREHVTRLEAAE</sequence>
<keyword evidence="8" id="KW-1003">Cell membrane</keyword>
<feature type="transmembrane region" description="Helical" evidence="8">
    <location>
        <begin position="170"/>
        <end position="192"/>
    </location>
</feature>
<comment type="subcellular location">
    <subcellularLocation>
        <location evidence="8">Cell membrane</location>
    </subcellularLocation>
    <subcellularLocation>
        <location evidence="1">Membrane</location>
    </subcellularLocation>
</comment>
<keyword evidence="7 8" id="KW-0472">Membrane</keyword>
<keyword evidence="12" id="KW-1185">Reference proteome</keyword>
<evidence type="ECO:0000256" key="1">
    <source>
        <dbReference type="ARBA" id="ARBA00004370"/>
    </source>
</evidence>
<dbReference type="PROSITE" id="PS01047">
    <property type="entry name" value="HMA_1"/>
    <property type="match status" value="1"/>
</dbReference>
<evidence type="ECO:0000259" key="10">
    <source>
        <dbReference type="PROSITE" id="PS50846"/>
    </source>
</evidence>
<dbReference type="InterPro" id="IPR023299">
    <property type="entry name" value="ATPase_P-typ_cyto_dom_N"/>
</dbReference>
<keyword evidence="5" id="KW-1278">Translocase</keyword>
<feature type="transmembrane region" description="Helical" evidence="8">
    <location>
        <begin position="137"/>
        <end position="158"/>
    </location>
</feature>
<evidence type="ECO:0000256" key="5">
    <source>
        <dbReference type="ARBA" id="ARBA00022967"/>
    </source>
</evidence>
<dbReference type="Gene3D" id="3.40.50.1000">
    <property type="entry name" value="HAD superfamily/HAD-like"/>
    <property type="match status" value="1"/>
</dbReference>
<dbReference type="InterPro" id="IPR006121">
    <property type="entry name" value="HMA_dom"/>
</dbReference>
<dbReference type="NCBIfam" id="TIGR01525">
    <property type="entry name" value="ATPase-IB_hvy"/>
    <property type="match status" value="1"/>
</dbReference>
<dbReference type="SUPFAM" id="SSF56784">
    <property type="entry name" value="HAD-like"/>
    <property type="match status" value="1"/>
</dbReference>
<feature type="transmembrane region" description="Helical" evidence="8">
    <location>
        <begin position="354"/>
        <end position="373"/>
    </location>
</feature>
<dbReference type="Pfam" id="PF00702">
    <property type="entry name" value="Hydrolase"/>
    <property type="match status" value="1"/>
</dbReference>
<dbReference type="Pfam" id="PF00403">
    <property type="entry name" value="HMA"/>
    <property type="match status" value="1"/>
</dbReference>
<dbReference type="Pfam" id="PF00122">
    <property type="entry name" value="E1-E2_ATPase"/>
    <property type="match status" value="1"/>
</dbReference>
<dbReference type="NCBIfam" id="TIGR01511">
    <property type="entry name" value="ATPase-IB1_Cu"/>
    <property type="match status" value="1"/>
</dbReference>
<dbReference type="Gene3D" id="3.40.1110.10">
    <property type="entry name" value="Calcium-transporting ATPase, cytoplasmic domain N"/>
    <property type="match status" value="1"/>
</dbReference>
<feature type="compositionally biased region" description="Basic and acidic residues" evidence="9">
    <location>
        <begin position="740"/>
        <end position="763"/>
    </location>
</feature>
<keyword evidence="6 8" id="KW-1133">Transmembrane helix</keyword>
<keyword evidence="8" id="KW-0547">Nucleotide-binding</keyword>
<dbReference type="InterPro" id="IPR023214">
    <property type="entry name" value="HAD_sf"/>
</dbReference>
<keyword evidence="3 8" id="KW-0812">Transmembrane</keyword>
<organism evidence="11 12">
    <name type="scientific">Methylocystis iwaonis</name>
    <dbReference type="NCBI Taxonomy" id="2885079"/>
    <lineage>
        <taxon>Bacteria</taxon>
        <taxon>Pseudomonadati</taxon>
        <taxon>Pseudomonadota</taxon>
        <taxon>Alphaproteobacteria</taxon>
        <taxon>Hyphomicrobiales</taxon>
        <taxon>Methylocystaceae</taxon>
        <taxon>Methylocystis</taxon>
    </lineage>
</organism>
<feature type="transmembrane region" description="Helical" evidence="8">
    <location>
        <begin position="379"/>
        <end position="403"/>
    </location>
</feature>
<dbReference type="InterPro" id="IPR036412">
    <property type="entry name" value="HAD-like_sf"/>
</dbReference>
<evidence type="ECO:0000313" key="12">
    <source>
        <dbReference type="Proteomes" id="UP001317629"/>
    </source>
</evidence>
<dbReference type="InterPro" id="IPR017969">
    <property type="entry name" value="Heavy-metal-associated_CS"/>
</dbReference>
<feature type="transmembrane region" description="Helical" evidence="8">
    <location>
        <begin position="198"/>
        <end position="216"/>
    </location>
</feature>
<dbReference type="PROSITE" id="PS50846">
    <property type="entry name" value="HMA_2"/>
    <property type="match status" value="1"/>
</dbReference>
<dbReference type="PROSITE" id="PS00154">
    <property type="entry name" value="ATPASE_E1_E2"/>
    <property type="match status" value="1"/>
</dbReference>
<evidence type="ECO:0000256" key="3">
    <source>
        <dbReference type="ARBA" id="ARBA00022692"/>
    </source>
</evidence>
<dbReference type="RefSeq" id="WP_281928724.1">
    <property type="nucleotide sequence ID" value="NZ_AP027142.1"/>
</dbReference>
<dbReference type="InterPro" id="IPR027256">
    <property type="entry name" value="P-typ_ATPase_IB"/>
</dbReference>
<dbReference type="EMBL" id="AP027142">
    <property type="protein sequence ID" value="BDV35320.1"/>
    <property type="molecule type" value="Genomic_DNA"/>
</dbReference>
<dbReference type="SUPFAM" id="SSF81665">
    <property type="entry name" value="Calcium ATPase, transmembrane domain M"/>
    <property type="match status" value="1"/>
</dbReference>
<dbReference type="PRINTS" id="PR00119">
    <property type="entry name" value="CATATPASE"/>
</dbReference>
<dbReference type="CDD" id="cd00371">
    <property type="entry name" value="HMA"/>
    <property type="match status" value="1"/>
</dbReference>
<dbReference type="InterPro" id="IPR001757">
    <property type="entry name" value="P_typ_ATPase"/>
</dbReference>
<evidence type="ECO:0000256" key="2">
    <source>
        <dbReference type="ARBA" id="ARBA00006024"/>
    </source>
</evidence>
<evidence type="ECO:0000313" key="11">
    <source>
        <dbReference type="EMBL" id="BDV35320.1"/>
    </source>
</evidence>
<dbReference type="InterPro" id="IPR036163">
    <property type="entry name" value="HMA_dom_sf"/>
</dbReference>
<evidence type="ECO:0000256" key="7">
    <source>
        <dbReference type="ARBA" id="ARBA00023136"/>
    </source>
</evidence>
<evidence type="ECO:0000256" key="8">
    <source>
        <dbReference type="RuleBase" id="RU362081"/>
    </source>
</evidence>
<gene>
    <name evidence="11" type="primary">fixI</name>
    <name evidence="11" type="ORF">SS37A_28490</name>
</gene>
<dbReference type="PANTHER" id="PTHR46594:SF4">
    <property type="entry name" value="P-TYPE CATION-TRANSPORTING ATPASE"/>
    <property type="match status" value="1"/>
</dbReference>
<dbReference type="InterPro" id="IPR023298">
    <property type="entry name" value="ATPase_P-typ_TM_dom_sf"/>
</dbReference>
<dbReference type="Gene3D" id="3.30.70.100">
    <property type="match status" value="1"/>
</dbReference>
<dbReference type="Gene3D" id="2.70.150.10">
    <property type="entry name" value="Calcium-transporting ATPase, cytoplasmic transduction domain A"/>
    <property type="match status" value="1"/>
</dbReference>
<accession>A0ABM8EBF2</accession>
<keyword evidence="4 8" id="KW-0479">Metal-binding</keyword>
<feature type="domain" description="HMA" evidence="10">
    <location>
        <begin position="19"/>
        <end position="85"/>
    </location>
</feature>
<dbReference type="NCBIfam" id="TIGR01512">
    <property type="entry name" value="ATPase-IB2_Cd"/>
    <property type="match status" value="1"/>
</dbReference>
<feature type="transmembrane region" description="Helical" evidence="8">
    <location>
        <begin position="102"/>
        <end position="125"/>
    </location>
</feature>
<proteinExistence type="inferred from homology"/>